<dbReference type="OrthoDB" id="5588663at2759"/>
<keyword evidence="7" id="KW-0235">DNA replication</keyword>
<dbReference type="InterPro" id="IPR002297">
    <property type="entry name" value="DNA-dir_DNA_pol_A_mt"/>
</dbReference>
<evidence type="ECO:0000256" key="9">
    <source>
        <dbReference type="ARBA" id="ARBA00022932"/>
    </source>
</evidence>
<dbReference type="SMART" id="SM00482">
    <property type="entry name" value="POLAc"/>
    <property type="match status" value="1"/>
</dbReference>
<dbReference type="GO" id="GO:0005760">
    <property type="term" value="C:gamma DNA polymerase complex"/>
    <property type="evidence" value="ECO:0007669"/>
    <property type="project" value="InterPro"/>
</dbReference>
<dbReference type="Gene3D" id="1.10.150.20">
    <property type="entry name" value="5' to 3' exonuclease, C-terminal subdomain"/>
    <property type="match status" value="1"/>
</dbReference>
<dbReference type="GO" id="GO:0003677">
    <property type="term" value="F:DNA binding"/>
    <property type="evidence" value="ECO:0007669"/>
    <property type="project" value="UniProtKB-KW"/>
</dbReference>
<evidence type="ECO:0000256" key="6">
    <source>
        <dbReference type="ARBA" id="ARBA00022695"/>
    </source>
</evidence>
<dbReference type="InterPro" id="IPR012337">
    <property type="entry name" value="RNaseH-like_sf"/>
</dbReference>
<dbReference type="InterPro" id="IPR001098">
    <property type="entry name" value="DNA-dir_DNA_pol_A_palm_dom"/>
</dbReference>
<evidence type="ECO:0000256" key="3">
    <source>
        <dbReference type="ARBA" id="ARBA00007705"/>
    </source>
</evidence>
<dbReference type="InterPro" id="IPR047580">
    <property type="entry name" value="POLG_palm_dom"/>
</dbReference>
<evidence type="ECO:0000256" key="15">
    <source>
        <dbReference type="SAM" id="MobiDB-lite"/>
    </source>
</evidence>
<comment type="cofactor">
    <cofactor evidence="1">
        <name>Mg(2+)</name>
        <dbReference type="ChEBI" id="CHEBI:18420"/>
    </cofactor>
</comment>
<evidence type="ECO:0000256" key="13">
    <source>
        <dbReference type="ARBA" id="ARBA00049244"/>
    </source>
</evidence>
<dbReference type="EC" id="2.7.7.7" evidence="4"/>
<comment type="function">
    <text evidence="14">Involved in the replication of mitochondrial DNA.</text>
</comment>
<organism evidence="17 18">
    <name type="scientific">Calycina marina</name>
    <dbReference type="NCBI Taxonomy" id="1763456"/>
    <lineage>
        <taxon>Eukaryota</taxon>
        <taxon>Fungi</taxon>
        <taxon>Dikarya</taxon>
        <taxon>Ascomycota</taxon>
        <taxon>Pezizomycotina</taxon>
        <taxon>Leotiomycetes</taxon>
        <taxon>Helotiales</taxon>
        <taxon>Pezizellaceae</taxon>
        <taxon>Calycina</taxon>
    </lineage>
</organism>
<evidence type="ECO:0000256" key="7">
    <source>
        <dbReference type="ARBA" id="ARBA00022705"/>
    </source>
</evidence>
<dbReference type="Gene3D" id="3.30.420.390">
    <property type="match status" value="2"/>
</dbReference>
<dbReference type="FunFam" id="3.30.420.390:FF:000006">
    <property type="entry name" value="DNA polymerase gamma, mitochondrial"/>
    <property type="match status" value="1"/>
</dbReference>
<keyword evidence="8" id="KW-0460">Magnesium</keyword>
<keyword evidence="10" id="KW-0238">DNA-binding</keyword>
<dbReference type="Gene3D" id="3.30.70.370">
    <property type="match status" value="1"/>
</dbReference>
<dbReference type="GO" id="GO:0006264">
    <property type="term" value="P:mitochondrial DNA replication"/>
    <property type="evidence" value="ECO:0007669"/>
    <property type="project" value="InterPro"/>
</dbReference>
<comment type="catalytic activity">
    <reaction evidence="13">
        <text>DNA(n) + a 2'-deoxyribonucleoside 5'-triphosphate = DNA(n+1) + diphosphate</text>
        <dbReference type="Rhea" id="RHEA:22508"/>
        <dbReference type="Rhea" id="RHEA-COMP:17339"/>
        <dbReference type="Rhea" id="RHEA-COMP:17340"/>
        <dbReference type="ChEBI" id="CHEBI:33019"/>
        <dbReference type="ChEBI" id="CHEBI:61560"/>
        <dbReference type="ChEBI" id="CHEBI:173112"/>
        <dbReference type="EC" id="2.7.7.7"/>
    </reaction>
</comment>
<dbReference type="InterPro" id="IPR043502">
    <property type="entry name" value="DNA/RNA_pol_sf"/>
</dbReference>
<dbReference type="GO" id="GO:0003887">
    <property type="term" value="F:DNA-directed DNA polymerase activity"/>
    <property type="evidence" value="ECO:0007669"/>
    <property type="project" value="UniProtKB-KW"/>
</dbReference>
<dbReference type="Proteomes" id="UP000887226">
    <property type="component" value="Unassembled WGS sequence"/>
</dbReference>
<feature type="compositionally biased region" description="Low complexity" evidence="15">
    <location>
        <begin position="1127"/>
        <end position="1141"/>
    </location>
</feature>
<evidence type="ECO:0000313" key="17">
    <source>
        <dbReference type="EMBL" id="KAG9242096.1"/>
    </source>
</evidence>
<keyword evidence="9" id="KW-0239">DNA-directed DNA polymerase</keyword>
<comment type="caution">
    <text evidence="17">The sequence shown here is derived from an EMBL/GenBank/DDBJ whole genome shotgun (WGS) entry which is preliminary data.</text>
</comment>
<evidence type="ECO:0000256" key="5">
    <source>
        <dbReference type="ARBA" id="ARBA00022679"/>
    </source>
</evidence>
<feature type="domain" description="DNA-directed DNA polymerase family A palm" evidence="16">
    <location>
        <begin position="700"/>
        <end position="930"/>
    </location>
</feature>
<evidence type="ECO:0000256" key="4">
    <source>
        <dbReference type="ARBA" id="ARBA00012417"/>
    </source>
</evidence>
<dbReference type="PRINTS" id="PR00867">
    <property type="entry name" value="DNAPOLG"/>
</dbReference>
<evidence type="ECO:0000313" key="18">
    <source>
        <dbReference type="Proteomes" id="UP000887226"/>
    </source>
</evidence>
<evidence type="ECO:0000259" key="16">
    <source>
        <dbReference type="SMART" id="SM00482"/>
    </source>
</evidence>
<comment type="similarity">
    <text evidence="3">Belongs to the DNA polymerase type-A family.</text>
</comment>
<evidence type="ECO:0000256" key="8">
    <source>
        <dbReference type="ARBA" id="ARBA00022842"/>
    </source>
</evidence>
<reference evidence="17" key="1">
    <citation type="journal article" date="2021" name="IMA Fungus">
        <title>Genomic characterization of three marine fungi, including Emericellopsis atlantica sp. nov. with signatures of a generalist lifestyle and marine biomass degradation.</title>
        <authorList>
            <person name="Hagestad O.C."/>
            <person name="Hou L."/>
            <person name="Andersen J.H."/>
            <person name="Hansen E.H."/>
            <person name="Altermark B."/>
            <person name="Li C."/>
            <person name="Kuhnert E."/>
            <person name="Cox R.J."/>
            <person name="Crous P.W."/>
            <person name="Spatafora J.W."/>
            <person name="Lail K."/>
            <person name="Amirebrahimi M."/>
            <person name="Lipzen A."/>
            <person name="Pangilinan J."/>
            <person name="Andreopoulos W."/>
            <person name="Hayes R.D."/>
            <person name="Ng V."/>
            <person name="Grigoriev I.V."/>
            <person name="Jackson S.A."/>
            <person name="Sutton T.D.S."/>
            <person name="Dobson A.D.W."/>
            <person name="Rama T."/>
        </authorList>
    </citation>
    <scope>NUCLEOTIDE SEQUENCE</scope>
    <source>
        <strain evidence="17">TRa3180A</strain>
    </source>
</reference>
<evidence type="ECO:0000256" key="14">
    <source>
        <dbReference type="ARBA" id="ARBA00057053"/>
    </source>
</evidence>
<dbReference type="CDD" id="cd08641">
    <property type="entry name" value="DNA_pol_gammaA"/>
    <property type="match status" value="1"/>
</dbReference>
<name>A0A9P7YYN8_9HELO</name>
<gene>
    <name evidence="17" type="ORF">BJ878DRAFT_517286</name>
</gene>
<dbReference type="SUPFAM" id="SSF53098">
    <property type="entry name" value="Ribonuclease H-like"/>
    <property type="match status" value="1"/>
</dbReference>
<dbReference type="FunFam" id="3.30.420.390:FF:000003">
    <property type="entry name" value="DNA polymerase gamma, mitochondrial"/>
    <property type="match status" value="1"/>
</dbReference>
<dbReference type="Pfam" id="PF00476">
    <property type="entry name" value="DNA_pol_A"/>
    <property type="match status" value="1"/>
</dbReference>
<dbReference type="PANTHER" id="PTHR10267">
    <property type="entry name" value="DNA POLYMERASE SUBUNIT GAMMA-1"/>
    <property type="match status" value="1"/>
</dbReference>
<comment type="subcellular location">
    <subcellularLocation>
        <location evidence="2">Mitochondrion</location>
    </subcellularLocation>
</comment>
<evidence type="ECO:0000256" key="1">
    <source>
        <dbReference type="ARBA" id="ARBA00001946"/>
    </source>
</evidence>
<accession>A0A9P7YYN8</accession>
<dbReference type="SUPFAM" id="SSF56672">
    <property type="entry name" value="DNA/RNA polymerases"/>
    <property type="match status" value="1"/>
</dbReference>
<feature type="region of interest" description="Disordered" evidence="15">
    <location>
        <begin position="1106"/>
        <end position="1141"/>
    </location>
</feature>
<keyword evidence="11" id="KW-0496">Mitochondrion</keyword>
<evidence type="ECO:0000256" key="2">
    <source>
        <dbReference type="ARBA" id="ARBA00004173"/>
    </source>
</evidence>
<dbReference type="FunFam" id="1.10.150.20:FF:000035">
    <property type="entry name" value="DNA polymerase gamma, mitochondrial"/>
    <property type="match status" value="1"/>
</dbReference>
<dbReference type="InterPro" id="IPR019760">
    <property type="entry name" value="DNA-dir_DNA_pol_A_CS"/>
</dbReference>
<dbReference type="PROSITE" id="PS00447">
    <property type="entry name" value="DNA_POLYMERASE_A"/>
    <property type="match status" value="1"/>
</dbReference>
<proteinExistence type="inferred from homology"/>
<evidence type="ECO:0000256" key="12">
    <source>
        <dbReference type="ARBA" id="ARBA00031966"/>
    </source>
</evidence>
<dbReference type="InterPro" id="IPR041336">
    <property type="entry name" value="DNApol_Exo"/>
</dbReference>
<dbReference type="AlphaFoldDB" id="A0A9P7YYN8"/>
<evidence type="ECO:0000256" key="11">
    <source>
        <dbReference type="ARBA" id="ARBA00023128"/>
    </source>
</evidence>
<dbReference type="GO" id="GO:0008408">
    <property type="term" value="F:3'-5' exonuclease activity"/>
    <property type="evidence" value="ECO:0007669"/>
    <property type="project" value="TreeGrafter"/>
</dbReference>
<keyword evidence="5" id="KW-0808">Transferase</keyword>
<evidence type="ECO:0000256" key="10">
    <source>
        <dbReference type="ARBA" id="ARBA00023125"/>
    </source>
</evidence>
<sequence length="1141" mass="128548">MLPYKCAGAMRRPNARFVRLARYRAHRHPTSISTRQWHLHATSAGVQEEALGEGAGEFPEAKKARYNEIGVQQLSGHVFSQIFGNGSAPAPQELVELSKDHLRRHELLGKNTDNNPPISFDLPTLQGSSLDEHFHKLGVDASEPYISLANQFVRANAPPKPRKWVRKSGWTKYYSDGRTEAVDAPNEEMLCFDTEVMWKESSFAVMACAVSPTNWYAWLSPWVLGETENDRHLIPLGDPTKSRIIVGHNIGYDRARISEEYDIRQSKNNFLDTMSFHVAVNGMCSRQRPTWMKHKKNRELRDKIAGETDNMELATLLGDKALTEEEEELWVGRSSVNSLRDVAKFHLDITIDKAQREYFGELDRTGVVEKLDELLDYCAADVVVTHRVYKIVFPNFLETCPHPVSFAALRHLSSVILPVDKSWESYIANAEATYRRLSDGVQERLMTLTNQALEIKADGQKWSSDPWLSQMDWSGQEIKMVKGKKKNDPPRPAARQKMPGMPQWYKDLFVKKDGPIGLTVRTRIAPLLLRLCWDGYPLVWSHKYGWTFKIPVEKGEEYRATKGMQQCTAFDDTDLILMHDRSGLYFKLPHKDGPAARCANPMAKGYLPYFERGILSSEFAYAKEALEMNASCSYWISSRDRIMSQMVVYESDGAKGPLEKLGDRETGYILPQIIPMGTVTRRAVENTWLTASNAKANRVGSELKSIVKAPPGYCFVGADVDSEELWIASLVGDAQFKLHGGNAVGFMTLEGTKAAGTDLHSRTAGILGITRNDAKVFNYGRIYGAGLKFASTLLRQFNPGLSESETSKTSSNLYKATKGVKTNRKALHRTPFWRGGTESFVFNKLEEFAEQERPRTPVLGAGITQALMARFVSKGGFMTSRINWAIQSSGVDYLHLLIISMNYIIERYNINARLAITVHDEIRYLVKEEDKYRAAMALQISNLWTRAMFSQQMGINDVPQSCAYFSAVDIDHVLRKEVDMDCITPSNLTKIPHGESLDIISLLANPASHLGATSTTSRDLSTIPYTPRVPVMESLQKGISDLTFMKAQITASDAELREIIKEAKKKSDEENGKMPMVRAKRSWKVLPYSSSAQLMEEPLQVSHAPWDDHFKKNTSSDLKSKPWEWPRSASRSSGSGSTSRW</sequence>
<keyword evidence="6" id="KW-0548">Nucleotidyltransferase</keyword>
<protein>
    <recommendedName>
        <fullName evidence="4">DNA-directed DNA polymerase</fullName>
        <ecNumber evidence="4">2.7.7.7</ecNumber>
    </recommendedName>
    <alternativeName>
        <fullName evidence="12">Mitochondrial DNA polymerase catalytic subunit</fullName>
    </alternativeName>
</protein>
<dbReference type="Pfam" id="PF18136">
    <property type="entry name" value="DNApol_Exo"/>
    <property type="match status" value="1"/>
</dbReference>
<dbReference type="EMBL" id="MU254114">
    <property type="protein sequence ID" value="KAG9242096.1"/>
    <property type="molecule type" value="Genomic_DNA"/>
</dbReference>
<dbReference type="PANTHER" id="PTHR10267:SF0">
    <property type="entry name" value="DNA POLYMERASE SUBUNIT GAMMA-1"/>
    <property type="match status" value="1"/>
</dbReference>
<keyword evidence="18" id="KW-1185">Reference proteome</keyword>